<dbReference type="GO" id="GO:0003682">
    <property type="term" value="F:chromatin binding"/>
    <property type="evidence" value="ECO:0007669"/>
    <property type="project" value="TreeGrafter"/>
</dbReference>
<proteinExistence type="inferred from homology"/>
<dbReference type="GO" id="GO:0000781">
    <property type="term" value="C:chromosome, telomeric region"/>
    <property type="evidence" value="ECO:0007669"/>
    <property type="project" value="UniProtKB-SubCell"/>
</dbReference>
<evidence type="ECO:0000256" key="20">
    <source>
        <dbReference type="ARBA" id="ARBA00022895"/>
    </source>
</evidence>
<evidence type="ECO:0000256" key="6">
    <source>
        <dbReference type="ARBA" id="ARBA00004642"/>
    </source>
</evidence>
<sequence>MGKAGREPVGTLDRVQPWGSSGARGQPPMRIRSKRAQRVFCSIARSRRAEGGWLNPVDEEEHGEDRGLASPGDSTARCSGEAGRDSGDSDVDLDSAVRQLQEFIPDIKDRAATTIKRMYRDDLGRFKEFKAQGVAIRFGKFSVKENKQIEKNVQEFLSLTGIENADKLLYTDRYPEEKSAITELKRKHAFRLHIGKGIARPWKLVYYRAKKMFDVNNYKGRYSQGDTEKLKAYHSLHGNDWKKIGAMVARSSLSVALKFSQISSQRNHGAWNKTETRRLIKAVEEVILKKMSPQEMEEMDSQLQENPEGRLSIVRERLYKGISWVEVEAKVETRNWMQCKSKWTEILTKRMTNGGFVYRGVNALQAKINLIERYRMSTCCWCTPGGVSTIDFLKCYASRTLSSEFQTADEDLCYCLECVAEYHKARDELPFLHEVLWELETLRLINHFEKSMKAEIGDDDELYILDNNGEAQPFDFTGQDFENKLRVPLLEILKYPYLLLHERVNELCVEALCRMEQANCSFQVFDKHPGIYLFLVHPNEMVRRWAILTARNLGKVDRDDYYDLQEVLTCLFKVIELGLLESPDIYTSSVLEKGKLILLPSHMYDTTNYKNYWLDDSVDPFWPALHCFMVILDRLGSKVWGQLIDPIEAFQTIINNGSYNREIKNIRNSSIRTKLEPDSYLDDMVTCSQIVYNYNPEKAKKDSGWRSAICPDYCPNMYEEMETLANVLQSDIGQDMRVHNSTFLWFIPFVQSLMDLKDLGVAYIVEVIHHLYSEVKDVLNQTDAVCDKVTEFFLLILVSVIELHRNKKCLHLLWVSSQQWVEAVVKCAKLPTTAFARSTEKSSGNCSKGTAMISSLSLHSVPSNSVQLACVLLIRSLLKEGYQLGQQTLCKRFLDKLNLFLRGNLSLGWQLTSQETHELQTCLKQIIRNIKVKVPQCSTFVDLTPCKTPPAFFKEESEQIEKSKKDMLCLENSSPTFSKEPMKIDTHQVQESILIKASSTVEDEGHEQNYIKDLNMEDNLSAESRLQQCSKSLFAERALNQSKVSKGVQKPVKESSHMPQSCPSRNGPDRACSRGIIKSTRSLTDSCTDCLSKVTTSNEDFSLKDDVLGKTAKPKSKAQKEEICAKLSHVIKKQHRKSTLVSDAISLEENLTASSMETFYSRKDAGVQKGDSFTHDLSLNPNGIPDDENGEQKSQNSLLLKKKHLKSEELGMFSYENNCKVQDCYANDKDLVSFTEMTNTLVKKTSPFKDPVTILKSRDKDVNKSVDLISSNLVREHVPGISPKSDTLTDSQVDRDLHKLSLIAQASVIKFPSDSTLKSTSQLQRRVKDDKRFFSANQNNVVDTCHGQVIVISDSDDDDDERILGFEKHIEQDKVSIEKEHTRQHDSIVTTTVEKKLIKEEKTNSLLQFEESDSQFFEFESPSEVFSVWQDHKVDNNSVQETEKSSCVTYVADSTNNWGYGTEYASEEAIPRVVESVEEHLEPHSSSTSMEDLREIEVKKSKRKRFEKPVLEDPLRPSSSVRNEDRSDVLNERDLTENDVQSTDVRTVTPSSSVQRATAVSLKKSPKLRTYSKPIRRVPVSKTKKTHSDAKKGQNKSSHYLSCRTTPAVVPPKKFRQCPEPTSTVEKLGLKKAPRKAFELSQRSLEYLVQLRDHGKTVGVVDTQKKTKLISPHTLSVKNNKKLQTSQGPQSPRQVRPKSQQNRQEFFDYESMDAPRAGTRKAQHSDILAPESERLDFKGTDALASSNEKQLIKGMSSEPETKKAKYVSQVTDDACVLNQCNSGVLNGRLTTNEGMVSTSVDPLGGSDLAVHRVEAAALKEVEPESNSDAEDDNLFLTQNDPEDMDLCSQMENGNDKLIELVHGKDTVQIDEDSVSRPQLESLSVTKCKFKDGVENMKNQGECCSGPSETKADEDVFRKPGLPLSAAKPLRPSTTKVFSSSSTSRIANLSRSLENASLPSALKNKSNGVQSILKVPQPASLVPQKPAGDGKGLCNVLHSQAPNNSSKQGYKLPFGESKSFSVSSPVNILLSSQSISDTFVKEVLKWKYEMFLNFDQCGPPASLCQSISRPVPVTFQDCGEYFNVFLPLMILNTFETVAQEWISSPNKENFFQLHLRKFPADYKKTWEFVVYLEECELAKQLHPKENDLVFLVPERVNGEKKDTERNCLQDPQEYHCGYVHKFRRTSVVRNGKSECSLCIQTQDNLPANLNDLVKCIVISSLVTTQRKLKAMSLLSGRNQLARAVLNPNPMDFCTKDLPTTTSERIIAYLRDFNEDQKKAIETAYAMVKHSPSFAKICLIHGPPGTGKSKTIVGLLYRLLTENQRRGHSDENSNAKIKQNRVLVCAPSNAAVDELMKKIILEFKEKCKDKKNPLGNCGDINLVRLGPEKSINNEVLKFSLDSQVNHRMKKDLPSHVQEMHRRKEYLDHQLDELSRQRALCRGGREIQRQELDEKIARVSKERQELASKIKEVQGRPQKTQSIIILESHVICCTLSTSGGLLLESAFRGQGGVPFSCVIVDEAGQSCEVETLTPLIHRCNKLILVGDPKQLPPTVISMKAQEYGYDQSMMARFYKLLEEKVEQNVIGRLPILQLTIQYRMHPDICLFPSNYVYNRSLKTNRLTETNRCSSDWPFQPYLVFDVGDGSERRDNDSYVNVQEIKLVMEIIRLIKDKRRDVTFRNIGIITHYKAQKTMIQKDLDKEFDRKGPAEVDTVDAFQGRQKDCVIVTCVRANAMQGSIGFLASLQRLNVTITRAKYSLFILGHLRTLMENQHWNHLIQDAQKRGAIIKTCDKNYRHDAMKILKLKPVLQRSLTHPPTIAPEVSRPQGGLPSSKLDSEFAKTSFASSVYHTPSDSREAAVTSKDPERPPLQDRLRDPRLLRRLGADAKGKFLRDPQPLSPQHPGATPPLGEPGFPITHQDLGSAVPLPAAKLPPQSNHTPPLQGEPPAVSSDASTSKRKCDPEEGLSHRRETRAFSEGEQEKHSSVAYHTKRRLEKEESCSKKRKLS</sequence>
<evidence type="ECO:0000256" key="15">
    <source>
        <dbReference type="ARBA" id="ARBA00022801"/>
    </source>
</evidence>
<evidence type="ECO:0000256" key="19">
    <source>
        <dbReference type="ARBA" id="ARBA00022871"/>
    </source>
</evidence>
<dbReference type="InterPro" id="IPR001005">
    <property type="entry name" value="SANT/Myb"/>
</dbReference>
<protein>
    <recommendedName>
        <fullName evidence="29">Probable helicase senataxin</fullName>
    </recommendedName>
    <alternativeName>
        <fullName evidence="30">SEN1 homolog</fullName>
    </alternativeName>
</protein>
<dbReference type="Pfam" id="PF13086">
    <property type="entry name" value="AAA_11"/>
    <property type="match status" value="1"/>
</dbReference>
<dbReference type="GO" id="GO:0030426">
    <property type="term" value="C:growth cone"/>
    <property type="evidence" value="ECO:0007669"/>
    <property type="project" value="UniProtKB-SubCell"/>
</dbReference>
<evidence type="ECO:0000256" key="22">
    <source>
        <dbReference type="ARBA" id="ARBA00023054"/>
    </source>
</evidence>
<evidence type="ECO:0000256" key="2">
    <source>
        <dbReference type="ARBA" id="ARBA00004496"/>
    </source>
</evidence>
<feature type="region of interest" description="Disordered" evidence="32">
    <location>
        <begin position="1505"/>
        <end position="1562"/>
    </location>
</feature>
<evidence type="ECO:0000256" key="7">
    <source>
        <dbReference type="ARBA" id="ARBA00007913"/>
    </source>
</evidence>
<dbReference type="InterPro" id="IPR041677">
    <property type="entry name" value="DNA2/NAM7_AAA_11"/>
</dbReference>
<evidence type="ECO:0000256" key="14">
    <source>
        <dbReference type="ARBA" id="ARBA00022782"/>
    </source>
</evidence>
<feature type="region of interest" description="Disordered" evidence="32">
    <location>
        <begin position="1"/>
        <end position="36"/>
    </location>
</feature>
<feature type="compositionally biased region" description="Polar residues" evidence="32">
    <location>
        <begin position="1538"/>
        <end position="1558"/>
    </location>
</feature>
<feature type="region of interest" description="Disordered" evidence="32">
    <location>
        <begin position="1044"/>
        <end position="1071"/>
    </location>
</feature>
<evidence type="ECO:0000256" key="30">
    <source>
        <dbReference type="ARBA" id="ARBA00082841"/>
    </source>
</evidence>
<evidence type="ECO:0000256" key="28">
    <source>
        <dbReference type="ARBA" id="ARBA00064954"/>
    </source>
</evidence>
<dbReference type="CDD" id="cd18808">
    <property type="entry name" value="SF1_C_Upf1"/>
    <property type="match status" value="1"/>
</dbReference>
<evidence type="ECO:0000256" key="18">
    <source>
        <dbReference type="ARBA" id="ARBA00022843"/>
    </source>
</evidence>
<keyword evidence="23" id="KW-0090">Biological rhythms</keyword>
<feature type="compositionally biased region" description="Basic and acidic residues" evidence="32">
    <location>
        <begin position="2850"/>
        <end position="2890"/>
    </location>
</feature>
<keyword evidence="16 34" id="KW-0347">Helicase</keyword>
<evidence type="ECO:0000256" key="4">
    <source>
        <dbReference type="ARBA" id="ARBA00004604"/>
    </source>
</evidence>
<dbReference type="FunFam" id="3.40.50.300:FF:000798">
    <property type="entry name" value="Probable helicase senataxin"/>
    <property type="match status" value="1"/>
</dbReference>
<evidence type="ECO:0000256" key="16">
    <source>
        <dbReference type="ARBA" id="ARBA00022806"/>
    </source>
</evidence>
<dbReference type="PROSITE" id="PS50090">
    <property type="entry name" value="MYB_LIKE"/>
    <property type="match status" value="1"/>
</dbReference>
<name>A0AA41T929_SCICA</name>
<dbReference type="Gene3D" id="1.10.10.60">
    <property type="entry name" value="Homeodomain-like"/>
    <property type="match status" value="1"/>
</dbReference>
<keyword evidence="35" id="KW-1185">Reference proteome</keyword>
<evidence type="ECO:0000256" key="25">
    <source>
        <dbReference type="ARBA" id="ARBA00023204"/>
    </source>
</evidence>
<dbReference type="GO" id="GO:0005654">
    <property type="term" value="C:nucleoplasm"/>
    <property type="evidence" value="ECO:0007669"/>
    <property type="project" value="UniProtKB-SubCell"/>
</dbReference>
<comment type="subcellular location">
    <subcellularLocation>
        <location evidence="1">Cell projection</location>
        <location evidence="1">Axon</location>
    </subcellularLocation>
    <subcellularLocation>
        <location evidence="5">Cell projection</location>
        <location evidence="5">Growth cone</location>
    </subcellularLocation>
    <subcellularLocation>
        <location evidence="3">Chromosome</location>
        <location evidence="3">Telomere</location>
    </subcellularLocation>
    <subcellularLocation>
        <location evidence="2">Cytoplasm</location>
    </subcellularLocation>
    <subcellularLocation>
        <location evidence="4">Nucleus</location>
        <location evidence="4">Nucleolus</location>
    </subcellularLocation>
    <subcellularLocation>
        <location evidence="6">Nucleus</location>
        <location evidence="6">Nucleoplasm</location>
    </subcellularLocation>
</comment>
<evidence type="ECO:0000256" key="23">
    <source>
        <dbReference type="ARBA" id="ARBA00023108"/>
    </source>
</evidence>
<dbReference type="CDD" id="cd18042">
    <property type="entry name" value="DEXXQc_SETX"/>
    <property type="match status" value="1"/>
</dbReference>
<keyword evidence="26" id="KW-0539">Nucleus</keyword>
<feature type="domain" description="Myb-like" evidence="33">
    <location>
        <begin position="263"/>
        <end position="347"/>
    </location>
</feature>
<dbReference type="GO" id="GO:0006281">
    <property type="term" value="P:DNA repair"/>
    <property type="evidence" value="ECO:0007669"/>
    <property type="project" value="UniProtKB-KW"/>
</dbReference>
<dbReference type="GO" id="GO:0007399">
    <property type="term" value="P:nervous system development"/>
    <property type="evidence" value="ECO:0007669"/>
    <property type="project" value="UniProtKB-KW"/>
</dbReference>
<dbReference type="SMART" id="SM00717">
    <property type="entry name" value="SANT"/>
    <property type="match status" value="2"/>
</dbReference>
<keyword evidence="8" id="KW-0158">Chromosome</keyword>
<feature type="compositionally biased region" description="Pro residues" evidence="32">
    <location>
        <begin position="2894"/>
        <end position="2907"/>
    </location>
</feature>
<dbReference type="GO" id="GO:0005730">
    <property type="term" value="C:nucleolus"/>
    <property type="evidence" value="ECO:0007669"/>
    <property type="project" value="UniProtKB-SubCell"/>
</dbReference>
<evidence type="ECO:0000256" key="13">
    <source>
        <dbReference type="ARBA" id="ARBA00022763"/>
    </source>
</evidence>
<dbReference type="InterPro" id="IPR041679">
    <property type="entry name" value="DNA2/NAM7-like_C"/>
</dbReference>
<keyword evidence="14" id="KW-0221">Differentiation</keyword>
<feature type="region of interest" description="Disordered" evidence="32">
    <location>
        <begin position="1171"/>
        <end position="1195"/>
    </location>
</feature>
<evidence type="ECO:0000256" key="1">
    <source>
        <dbReference type="ARBA" id="ARBA00004489"/>
    </source>
</evidence>
<dbReference type="Proteomes" id="UP001166674">
    <property type="component" value="Unassembled WGS sequence"/>
</dbReference>
<keyword evidence="12" id="KW-0547">Nucleotide-binding</keyword>
<dbReference type="Pfam" id="PF13087">
    <property type="entry name" value="AAA_12"/>
    <property type="match status" value="1"/>
</dbReference>
<dbReference type="GO" id="GO:0030154">
    <property type="term" value="P:cell differentiation"/>
    <property type="evidence" value="ECO:0007669"/>
    <property type="project" value="UniProtKB-KW"/>
</dbReference>
<feature type="region of interest" description="Disordered" evidence="32">
    <location>
        <begin position="2843"/>
        <end position="3004"/>
    </location>
</feature>
<evidence type="ECO:0000256" key="10">
    <source>
        <dbReference type="ARBA" id="ARBA00022499"/>
    </source>
</evidence>
<evidence type="ECO:0000256" key="32">
    <source>
        <dbReference type="SAM" id="MobiDB-lite"/>
    </source>
</evidence>
<evidence type="ECO:0000256" key="17">
    <source>
        <dbReference type="ARBA" id="ARBA00022840"/>
    </source>
</evidence>
<evidence type="ECO:0000256" key="3">
    <source>
        <dbReference type="ARBA" id="ARBA00004574"/>
    </source>
</evidence>
<evidence type="ECO:0000256" key="11">
    <source>
        <dbReference type="ARBA" id="ARBA00022553"/>
    </source>
</evidence>
<keyword evidence="10" id="KW-1017">Isopeptide bond</keyword>
<evidence type="ECO:0000256" key="9">
    <source>
        <dbReference type="ARBA" id="ARBA00022490"/>
    </source>
</evidence>
<keyword evidence="20" id="KW-0779">Telomere</keyword>
<dbReference type="InterPro" id="IPR027417">
    <property type="entry name" value="P-loop_NTPase"/>
</dbReference>
<evidence type="ECO:0000256" key="31">
    <source>
        <dbReference type="SAM" id="Coils"/>
    </source>
</evidence>
<keyword evidence="24" id="KW-0233">DNA recombination</keyword>
<keyword evidence="15" id="KW-0378">Hydrolase</keyword>
<keyword evidence="17" id="KW-0067">ATP-binding</keyword>
<dbReference type="GO" id="GO:0006363">
    <property type="term" value="P:termination of RNA polymerase I transcription"/>
    <property type="evidence" value="ECO:0007669"/>
    <property type="project" value="TreeGrafter"/>
</dbReference>
<evidence type="ECO:0000256" key="12">
    <source>
        <dbReference type="ARBA" id="ARBA00022741"/>
    </source>
</evidence>
<dbReference type="InterPro" id="IPR053078">
    <property type="entry name" value="TTF1-like"/>
</dbReference>
<organism evidence="34 35">
    <name type="scientific">Sciurus carolinensis</name>
    <name type="common">Eastern gray squirrel</name>
    <dbReference type="NCBI Taxonomy" id="30640"/>
    <lineage>
        <taxon>Eukaryota</taxon>
        <taxon>Metazoa</taxon>
        <taxon>Chordata</taxon>
        <taxon>Craniata</taxon>
        <taxon>Vertebrata</taxon>
        <taxon>Euteleostomi</taxon>
        <taxon>Mammalia</taxon>
        <taxon>Eutheria</taxon>
        <taxon>Euarchontoglires</taxon>
        <taxon>Glires</taxon>
        <taxon>Rodentia</taxon>
        <taxon>Sciuromorpha</taxon>
        <taxon>Sciuridae</taxon>
        <taxon>Sciurinae</taxon>
        <taxon>Sciurini</taxon>
        <taxon>Sciurus</taxon>
    </lineage>
</organism>
<dbReference type="GO" id="GO:0016787">
    <property type="term" value="F:hydrolase activity"/>
    <property type="evidence" value="ECO:0007669"/>
    <property type="project" value="UniProtKB-KW"/>
</dbReference>
<feature type="coiled-coil region" evidence="31">
    <location>
        <begin position="2414"/>
        <end position="2473"/>
    </location>
</feature>
<feature type="region of interest" description="Disordered" evidence="32">
    <location>
        <begin position="1677"/>
        <end position="1701"/>
    </location>
</feature>
<dbReference type="Gene3D" id="3.40.50.300">
    <property type="entry name" value="P-loop containing nucleotide triphosphate hydrolases"/>
    <property type="match status" value="2"/>
</dbReference>
<dbReference type="EMBL" id="JAATJV010421749">
    <property type="protein sequence ID" value="MBZ3888239.1"/>
    <property type="molecule type" value="Genomic_DNA"/>
</dbReference>
<dbReference type="GO" id="GO:0004386">
    <property type="term" value="F:helicase activity"/>
    <property type="evidence" value="ECO:0007669"/>
    <property type="project" value="UniProtKB-KW"/>
</dbReference>
<evidence type="ECO:0000256" key="29">
    <source>
        <dbReference type="ARBA" id="ARBA00073642"/>
    </source>
</evidence>
<reference evidence="34" key="1">
    <citation type="submission" date="2020-03" db="EMBL/GenBank/DDBJ databases">
        <title>Studies in the Genomics of Life Span.</title>
        <authorList>
            <person name="Glass D."/>
        </authorList>
    </citation>
    <scope>NUCLEOTIDE SEQUENCE</scope>
    <source>
        <strain evidence="34">SUZIE</strain>
        <tissue evidence="34">Muscle</tissue>
    </source>
</reference>
<comment type="similarity">
    <text evidence="7">Belongs to the DNA2/NAM7 helicase family.</text>
</comment>
<feature type="region of interest" description="Disordered" evidence="32">
    <location>
        <begin position="51"/>
        <end position="90"/>
    </location>
</feature>
<keyword evidence="9" id="KW-0963">Cytoplasm</keyword>
<keyword evidence="11" id="KW-0597">Phosphoprotein</keyword>
<comment type="caution">
    <text evidence="34">The sequence shown here is derived from an EMBL/GenBank/DDBJ whole genome shotgun (WGS) entry which is preliminary data.</text>
</comment>
<keyword evidence="13" id="KW-0227">DNA damage</keyword>
<evidence type="ECO:0000256" key="27">
    <source>
        <dbReference type="ARBA" id="ARBA00023273"/>
    </source>
</evidence>
<evidence type="ECO:0000256" key="5">
    <source>
        <dbReference type="ARBA" id="ARBA00004624"/>
    </source>
</evidence>
<evidence type="ECO:0000313" key="34">
    <source>
        <dbReference type="EMBL" id="MBZ3888239.1"/>
    </source>
</evidence>
<feature type="compositionally biased region" description="Basic and acidic residues" evidence="32">
    <location>
        <begin position="1522"/>
        <end position="1536"/>
    </location>
</feature>
<dbReference type="Pfam" id="PF13921">
    <property type="entry name" value="Myb_DNA-bind_6"/>
    <property type="match status" value="1"/>
</dbReference>
<keyword evidence="22 31" id="KW-0175">Coiled coil</keyword>
<feature type="region of interest" description="Disordered" evidence="32">
    <location>
        <begin position="2813"/>
        <end position="2832"/>
    </location>
</feature>
<dbReference type="GO" id="GO:0005737">
    <property type="term" value="C:cytoplasm"/>
    <property type="evidence" value="ECO:0007669"/>
    <property type="project" value="UniProtKB-SubCell"/>
</dbReference>
<dbReference type="GO" id="GO:0048511">
    <property type="term" value="P:rhythmic process"/>
    <property type="evidence" value="ECO:0007669"/>
    <property type="project" value="UniProtKB-KW"/>
</dbReference>
<feature type="region of interest" description="Disordered" evidence="32">
    <location>
        <begin position="1579"/>
        <end position="1600"/>
    </location>
</feature>
<evidence type="ECO:0000256" key="21">
    <source>
        <dbReference type="ARBA" id="ARBA00022902"/>
    </source>
</evidence>
<dbReference type="FunFam" id="3.40.50.300:FF:000810">
    <property type="entry name" value="probable helicase senataxin"/>
    <property type="match status" value="1"/>
</dbReference>
<gene>
    <name evidence="34" type="ORF">SUZIE_196960</name>
</gene>
<accession>A0AA41T929</accession>
<dbReference type="GO" id="GO:0007283">
    <property type="term" value="P:spermatogenesis"/>
    <property type="evidence" value="ECO:0007669"/>
    <property type="project" value="UniProtKB-KW"/>
</dbReference>
<keyword evidence="21" id="KW-0524">Neurogenesis</keyword>
<keyword evidence="25" id="KW-0234">DNA repair</keyword>
<comment type="subunit">
    <text evidence="28">Homodimer. Interacts with PER2; the interaction inhibits termination of circadian target genes. Interacts with CHD4, POLR2A, PRKDC and TRIM28. Interacts with UBE2I. Interacts (via N-terminus domain) with EXOSC9 (via C-terminus region); the interaction enhances SETX sumoylation. Interacts with NCL (via N-terminus domain). Interacts with PABPN1, PABPC1 and SF3B1. Interacts with SMN1/SMN2 and POLR2A; SMN1/SMN2 recruits SETX to POLR2A.</text>
</comment>
<dbReference type="PANTHER" id="PTHR46760:SF1">
    <property type="entry name" value="TRANSCRIPTION TERMINATION FACTOR 1"/>
    <property type="match status" value="1"/>
</dbReference>
<dbReference type="GO" id="GO:0005524">
    <property type="term" value="F:ATP binding"/>
    <property type="evidence" value="ECO:0007669"/>
    <property type="project" value="UniProtKB-KW"/>
</dbReference>
<dbReference type="PANTHER" id="PTHR46760">
    <property type="entry name" value="TRANSCRIPTION TERMINATION FACTOR 1"/>
    <property type="match status" value="1"/>
</dbReference>
<evidence type="ECO:0000313" key="35">
    <source>
        <dbReference type="Proteomes" id="UP001166674"/>
    </source>
</evidence>
<feature type="compositionally biased region" description="Basic and acidic residues" evidence="32">
    <location>
        <begin position="2955"/>
        <end position="2981"/>
    </location>
</feature>
<keyword evidence="27" id="KW-0966">Cell projection</keyword>
<keyword evidence="19" id="KW-0744">Spermatogenesis</keyword>
<keyword evidence="18" id="KW-0832">Ubl conjugation</keyword>
<evidence type="ECO:0000256" key="8">
    <source>
        <dbReference type="ARBA" id="ARBA00022454"/>
    </source>
</evidence>
<dbReference type="SUPFAM" id="SSF52540">
    <property type="entry name" value="P-loop containing nucleoside triphosphate hydrolases"/>
    <property type="match status" value="1"/>
</dbReference>
<evidence type="ECO:0000256" key="24">
    <source>
        <dbReference type="ARBA" id="ARBA00023172"/>
    </source>
</evidence>
<dbReference type="GO" id="GO:0006310">
    <property type="term" value="P:DNA recombination"/>
    <property type="evidence" value="ECO:0007669"/>
    <property type="project" value="UniProtKB-KW"/>
</dbReference>
<dbReference type="InterPro" id="IPR047187">
    <property type="entry name" value="SF1_C_Upf1"/>
</dbReference>
<evidence type="ECO:0000259" key="33">
    <source>
        <dbReference type="PROSITE" id="PS50090"/>
    </source>
</evidence>
<evidence type="ECO:0000256" key="26">
    <source>
        <dbReference type="ARBA" id="ARBA00023242"/>
    </source>
</evidence>